<dbReference type="AlphaFoldDB" id="A0A1P8MS90"/>
<evidence type="ECO:0000259" key="1">
    <source>
        <dbReference type="Pfam" id="PF06568"/>
    </source>
</evidence>
<dbReference type="Proteomes" id="UP000186336">
    <property type="component" value="Chromosome"/>
</dbReference>
<dbReference type="KEGG" id="tom:BWR18_04000"/>
<protein>
    <recommendedName>
        <fullName evidence="1">YjiS-like domain-containing protein</fullName>
    </recommendedName>
</protein>
<evidence type="ECO:0000313" key="3">
    <source>
        <dbReference type="Proteomes" id="UP000186336"/>
    </source>
</evidence>
<evidence type="ECO:0000313" key="2">
    <source>
        <dbReference type="EMBL" id="APX10946.1"/>
    </source>
</evidence>
<gene>
    <name evidence="2" type="ORF">BWR18_04000</name>
</gene>
<keyword evidence="3" id="KW-1185">Reference proteome</keyword>
<dbReference type="EMBL" id="CP019312">
    <property type="protein sequence ID" value="APX10946.1"/>
    <property type="molecule type" value="Genomic_DNA"/>
</dbReference>
<organism evidence="2 3">
    <name type="scientific">Tateyamaria omphalii</name>
    <dbReference type="NCBI Taxonomy" id="299262"/>
    <lineage>
        <taxon>Bacteria</taxon>
        <taxon>Pseudomonadati</taxon>
        <taxon>Pseudomonadota</taxon>
        <taxon>Alphaproteobacteria</taxon>
        <taxon>Rhodobacterales</taxon>
        <taxon>Roseobacteraceae</taxon>
        <taxon>Tateyamaria</taxon>
    </lineage>
</organism>
<reference evidence="2 3" key="1">
    <citation type="submission" date="2017-01" db="EMBL/GenBank/DDBJ databases">
        <title>Complete genome of Tateyamaria omphalii DOK1-4 isolated from seawater in Dokdo.</title>
        <authorList>
            <person name="Kim J.H."/>
            <person name="Chi W.-J."/>
        </authorList>
    </citation>
    <scope>NUCLEOTIDE SEQUENCE [LARGE SCALE GENOMIC DNA]</scope>
    <source>
        <strain evidence="2 3">DOK1-4</strain>
    </source>
</reference>
<accession>A0A1P8MS90</accession>
<proteinExistence type="predicted"/>
<feature type="domain" description="YjiS-like" evidence="1">
    <location>
        <begin position="30"/>
        <end position="49"/>
    </location>
</feature>
<dbReference type="InterPro" id="IPR009506">
    <property type="entry name" value="YjiS-like"/>
</dbReference>
<dbReference type="STRING" id="299262.BWR18_04000"/>
<sequence length="71" mass="7866">MAFTDVSTRPAAAKPAARHHFSLRTLLNVWRSRRALARLDARALDDIGVDATLAARESAKPVWDVPATWRA</sequence>
<dbReference type="RefSeq" id="WP_076626812.1">
    <property type="nucleotide sequence ID" value="NZ_CP019312.1"/>
</dbReference>
<name>A0A1P8MS90_9RHOB</name>
<dbReference type="Pfam" id="PF06568">
    <property type="entry name" value="YjiS-like"/>
    <property type="match status" value="1"/>
</dbReference>